<accession>A0A437U9Q1</accession>
<evidence type="ECO:0000313" key="1">
    <source>
        <dbReference type="EMBL" id="RVU90325.1"/>
    </source>
</evidence>
<dbReference type="PANTHER" id="PTHR35810:SF1">
    <property type="entry name" value="CYTOPLASMIC PROTEIN"/>
    <property type="match status" value="1"/>
</dbReference>
<reference evidence="1" key="1">
    <citation type="submission" date="2018-12" db="EMBL/GenBank/DDBJ databases">
        <title>Draft genome sequence of Flaovobacterium columnare ARS1 isolated from channel catfish in Alabama.</title>
        <authorList>
            <person name="Cai W."/>
            <person name="Arias C."/>
        </authorList>
    </citation>
    <scope>NUCLEOTIDE SEQUENCE [LARGE SCALE GENOMIC DNA]</scope>
    <source>
        <strain evidence="1">ARS1</strain>
    </source>
</reference>
<dbReference type="PIRSF" id="PIRSF015268">
    <property type="entry name" value="Virulence_RhuM"/>
    <property type="match status" value="1"/>
</dbReference>
<evidence type="ECO:0000313" key="2">
    <source>
        <dbReference type="Proteomes" id="UP000288951"/>
    </source>
</evidence>
<comment type="caution">
    <text evidence="1">The sequence shown here is derived from an EMBL/GenBank/DDBJ whole genome shotgun (WGS) entry which is preliminary data.</text>
</comment>
<dbReference type="Proteomes" id="UP000288951">
    <property type="component" value="Unassembled WGS sequence"/>
</dbReference>
<proteinExistence type="predicted"/>
<dbReference type="EMBL" id="RQSM01000003">
    <property type="protein sequence ID" value="RVU90325.1"/>
    <property type="molecule type" value="Genomic_DNA"/>
</dbReference>
<sequence>MSEIILYTTDDGLTKINVQLEDETVWLTIDQMTELFNKSRSTINEHIINIYTENELIESETMRKIGISDFSTKPTNFYNLDVIISVGYRVKSVQGTRFRQWATQRLKEYIVKGFTMDDDRLKNLGGGNYWKELLDRIRDIRSSEKVMYRQVLDLYATATDYDPKSDESIQFFKIVQNKLHYAAHGKTASEIIYMRVDSDKPFAGLTTFKGNEPTQAEALIAKNFLEEKELKVLNNLVAAYFDLAELNAIEEKEMRMVDYIRELDNILSSAGRKVLDGAGTISHNQAHDKAVQEYKKYKAKTLSSVEKDYLKTLAALEKTAKKQSRKK</sequence>
<dbReference type="PANTHER" id="PTHR35810">
    <property type="entry name" value="CYTOPLASMIC PROTEIN-RELATED"/>
    <property type="match status" value="1"/>
</dbReference>
<organism evidence="1 2">
    <name type="scientific">Flavobacterium columnare</name>
    <dbReference type="NCBI Taxonomy" id="996"/>
    <lineage>
        <taxon>Bacteria</taxon>
        <taxon>Pseudomonadati</taxon>
        <taxon>Bacteroidota</taxon>
        <taxon>Flavobacteriia</taxon>
        <taxon>Flavobacteriales</taxon>
        <taxon>Flavobacteriaceae</taxon>
        <taxon>Flavobacterium</taxon>
    </lineage>
</organism>
<keyword evidence="2" id="KW-1185">Reference proteome</keyword>
<name>A0A437U9Q1_9FLAO</name>
<dbReference type="AlphaFoldDB" id="A0A437U9Q1"/>
<gene>
    <name evidence="1" type="ORF">EH230_05080</name>
</gene>
<protein>
    <submittedName>
        <fullName evidence="1">Cell filamentation protein Fic</fullName>
    </submittedName>
</protein>
<dbReference type="InterPro" id="IPR011204">
    <property type="entry name" value="Virulence_RhuM-like"/>
</dbReference>
<dbReference type="RefSeq" id="WP_127823135.1">
    <property type="nucleotide sequence ID" value="NZ_RQSM01000003.1"/>
</dbReference>
<dbReference type="OrthoDB" id="9802752at2"/>
<dbReference type="Pfam" id="PF13310">
    <property type="entry name" value="Virulence_RhuM"/>
    <property type="match status" value="1"/>
</dbReference>